<evidence type="ECO:0000313" key="2">
    <source>
        <dbReference type="EMBL" id="OCT74611.1"/>
    </source>
</evidence>
<reference evidence="3" key="1">
    <citation type="journal article" date="2016" name="Nature">
        <title>Genome evolution in the allotetraploid frog Xenopus laevis.</title>
        <authorList>
            <person name="Session A.M."/>
            <person name="Uno Y."/>
            <person name="Kwon T."/>
            <person name="Chapman J.A."/>
            <person name="Toyoda A."/>
            <person name="Takahashi S."/>
            <person name="Fukui A."/>
            <person name="Hikosaka A."/>
            <person name="Suzuki A."/>
            <person name="Kondo M."/>
            <person name="van Heeringen S.J."/>
            <person name="Quigley I."/>
            <person name="Heinz S."/>
            <person name="Ogino H."/>
            <person name="Ochi H."/>
            <person name="Hellsten U."/>
            <person name="Lyons J.B."/>
            <person name="Simakov O."/>
            <person name="Putnam N."/>
            <person name="Stites J."/>
            <person name="Kuroki Y."/>
            <person name="Tanaka T."/>
            <person name="Michiue T."/>
            <person name="Watanabe M."/>
            <person name="Bogdanovic O."/>
            <person name="Lister R."/>
            <person name="Georgiou G."/>
            <person name="Paranjpe S.S."/>
            <person name="van Kruijsbergen I."/>
            <person name="Shu S."/>
            <person name="Carlson J."/>
            <person name="Kinoshita T."/>
            <person name="Ohta Y."/>
            <person name="Mawaribuchi S."/>
            <person name="Jenkins J."/>
            <person name="Grimwood J."/>
            <person name="Schmutz J."/>
            <person name="Mitros T."/>
            <person name="Mozaffari S.V."/>
            <person name="Suzuki Y."/>
            <person name="Haramoto Y."/>
            <person name="Yamamoto T.S."/>
            <person name="Takagi C."/>
            <person name="Heald R."/>
            <person name="Miller K."/>
            <person name="Haudenschild C."/>
            <person name="Kitzman J."/>
            <person name="Nakayama T."/>
            <person name="Izutsu Y."/>
            <person name="Robert J."/>
            <person name="Fortriede J."/>
            <person name="Burns K."/>
            <person name="Lotay V."/>
            <person name="Karimi K."/>
            <person name="Yasuoka Y."/>
            <person name="Dichmann D.S."/>
            <person name="Flajnik M.F."/>
            <person name="Houston D.W."/>
            <person name="Shendure J."/>
            <person name="DuPasquier L."/>
            <person name="Vize P.D."/>
            <person name="Zorn A.M."/>
            <person name="Ito M."/>
            <person name="Marcotte E.M."/>
            <person name="Wallingford J.B."/>
            <person name="Ito Y."/>
            <person name="Asashima M."/>
            <person name="Ueno N."/>
            <person name="Matsuda Y."/>
            <person name="Veenstra G.J."/>
            <person name="Fujiyama A."/>
            <person name="Harland R.M."/>
            <person name="Taira M."/>
            <person name="Rokhsar D.S."/>
        </authorList>
    </citation>
    <scope>NUCLEOTIDE SEQUENCE [LARGE SCALE GENOMIC DNA]</scope>
    <source>
        <strain evidence="3">J</strain>
    </source>
</reference>
<feature type="transmembrane region" description="Helical" evidence="1">
    <location>
        <begin position="12"/>
        <end position="32"/>
    </location>
</feature>
<keyword evidence="1" id="KW-1133">Transmembrane helix</keyword>
<gene>
    <name evidence="2" type="ORF">XELAEV_18033596mg</name>
</gene>
<accession>A0A974HEK0</accession>
<protein>
    <submittedName>
        <fullName evidence="2">Uncharacterized protein</fullName>
    </submittedName>
</protein>
<proteinExistence type="predicted"/>
<keyword evidence="1" id="KW-0812">Transmembrane</keyword>
<dbReference type="AlphaFoldDB" id="A0A974HEK0"/>
<keyword evidence="1" id="KW-0472">Membrane</keyword>
<organism evidence="2 3">
    <name type="scientific">Xenopus laevis</name>
    <name type="common">African clawed frog</name>
    <dbReference type="NCBI Taxonomy" id="8355"/>
    <lineage>
        <taxon>Eukaryota</taxon>
        <taxon>Metazoa</taxon>
        <taxon>Chordata</taxon>
        <taxon>Craniata</taxon>
        <taxon>Vertebrata</taxon>
        <taxon>Euteleostomi</taxon>
        <taxon>Amphibia</taxon>
        <taxon>Batrachia</taxon>
        <taxon>Anura</taxon>
        <taxon>Pipoidea</taxon>
        <taxon>Pipidae</taxon>
        <taxon>Xenopodinae</taxon>
        <taxon>Xenopus</taxon>
        <taxon>Xenopus</taxon>
    </lineage>
</organism>
<dbReference type="EMBL" id="CM004477">
    <property type="protein sequence ID" value="OCT74611.1"/>
    <property type="molecule type" value="Genomic_DNA"/>
</dbReference>
<evidence type="ECO:0000256" key="1">
    <source>
        <dbReference type="SAM" id="Phobius"/>
    </source>
</evidence>
<dbReference type="Proteomes" id="UP000694892">
    <property type="component" value="Chromosome 6S"/>
</dbReference>
<sequence>MVLLLINDCFHHVFRLLISLMLQLVLLCLMLTPPIQKDLCGRLKERKITLFTKLGPFGITPGVNIVLSIYSSTSDCWIT</sequence>
<evidence type="ECO:0000313" key="3">
    <source>
        <dbReference type="Proteomes" id="UP000694892"/>
    </source>
</evidence>
<name>A0A974HEK0_XENLA</name>